<proteinExistence type="predicted"/>
<dbReference type="Pfam" id="PF04321">
    <property type="entry name" value="RmlD_sub_bind"/>
    <property type="match status" value="1"/>
</dbReference>
<dbReference type="PANTHER" id="PTHR43242:SF1">
    <property type="entry name" value="NAD(P)-BINDING ROSSMANN-FOLD SUPERFAMILY PROTEIN"/>
    <property type="match status" value="1"/>
</dbReference>
<accession>A0ABW3LFK8</accession>
<reference evidence="3" key="1">
    <citation type="journal article" date="2019" name="Int. J. Syst. Evol. Microbiol.">
        <title>The Global Catalogue of Microorganisms (GCM) 10K type strain sequencing project: providing services to taxonomists for standard genome sequencing and annotation.</title>
        <authorList>
            <consortium name="The Broad Institute Genomics Platform"/>
            <consortium name="The Broad Institute Genome Sequencing Center for Infectious Disease"/>
            <person name="Wu L."/>
            <person name="Ma J."/>
        </authorList>
    </citation>
    <scope>NUCLEOTIDE SEQUENCE [LARGE SCALE GENOMIC DNA]</scope>
    <source>
        <strain evidence="3">CCUG 56754</strain>
    </source>
</reference>
<sequence>MKVCVFGASGYLGTSVYQLLKDTDDIEVIGTYLKGPIINDELYKLDVNNPESFSDFFKRESPDVVVWSVMSGQNEDKLINEGLLHLITHLTPKTKLIYISTDFVFADGKGPYKEDDPMSKLPDDHLYSNYANAKVKAERLINKELSNYAILRAGPIYGENKIGKLDDRTDKLSYYLRLEKPIAFRDDLIRTFVRIEDLATVIVELVQNDVKGVFHAGPNESQSYYQFMSTMAEQLGYNPHLVEKGSEEEEADFEVPKNTSLKTEKITEITKQEFK</sequence>
<gene>
    <name evidence="2" type="ORF">ACFQ3N_00550</name>
</gene>
<evidence type="ECO:0000313" key="3">
    <source>
        <dbReference type="Proteomes" id="UP001597040"/>
    </source>
</evidence>
<name>A0ABW3LFK8_9BACI</name>
<comment type="caution">
    <text evidence="2">The sequence shown here is derived from an EMBL/GenBank/DDBJ whole genome shotgun (WGS) entry which is preliminary data.</text>
</comment>
<organism evidence="2 3">
    <name type="scientific">Virgibacillus byunsanensis</name>
    <dbReference type="NCBI Taxonomy" id="570945"/>
    <lineage>
        <taxon>Bacteria</taxon>
        <taxon>Bacillati</taxon>
        <taxon>Bacillota</taxon>
        <taxon>Bacilli</taxon>
        <taxon>Bacillales</taxon>
        <taxon>Bacillaceae</taxon>
        <taxon>Virgibacillus</taxon>
    </lineage>
</organism>
<dbReference type="PANTHER" id="PTHR43242">
    <property type="entry name" value="NAD(P)-BINDING ROSSMANN-FOLD SUPERFAMILY PROTEIN"/>
    <property type="match status" value="1"/>
</dbReference>
<dbReference type="Gene3D" id="3.40.50.720">
    <property type="entry name" value="NAD(P)-binding Rossmann-like Domain"/>
    <property type="match status" value="1"/>
</dbReference>
<dbReference type="SUPFAM" id="SSF51735">
    <property type="entry name" value="NAD(P)-binding Rossmann-fold domains"/>
    <property type="match status" value="1"/>
</dbReference>
<evidence type="ECO:0000313" key="2">
    <source>
        <dbReference type="EMBL" id="MFD1036918.1"/>
    </source>
</evidence>
<feature type="domain" description="RmlD-like substrate binding" evidence="1">
    <location>
        <begin position="1"/>
        <end position="271"/>
    </location>
</feature>
<protein>
    <submittedName>
        <fullName evidence="2">Sugar nucleotide-binding protein</fullName>
    </submittedName>
</protein>
<dbReference type="InterPro" id="IPR036291">
    <property type="entry name" value="NAD(P)-bd_dom_sf"/>
</dbReference>
<dbReference type="EMBL" id="JBHTKJ010000001">
    <property type="protein sequence ID" value="MFD1036918.1"/>
    <property type="molecule type" value="Genomic_DNA"/>
</dbReference>
<dbReference type="Proteomes" id="UP001597040">
    <property type="component" value="Unassembled WGS sequence"/>
</dbReference>
<keyword evidence="3" id="KW-1185">Reference proteome</keyword>
<dbReference type="RefSeq" id="WP_390358536.1">
    <property type="nucleotide sequence ID" value="NZ_JBHTKJ010000001.1"/>
</dbReference>
<evidence type="ECO:0000259" key="1">
    <source>
        <dbReference type="Pfam" id="PF04321"/>
    </source>
</evidence>
<dbReference type="InterPro" id="IPR029903">
    <property type="entry name" value="RmlD-like-bd"/>
</dbReference>